<organism evidence="5">
    <name type="scientific">bioreactor metagenome</name>
    <dbReference type="NCBI Taxonomy" id="1076179"/>
    <lineage>
        <taxon>unclassified sequences</taxon>
        <taxon>metagenomes</taxon>
        <taxon>ecological metagenomes</taxon>
    </lineage>
</organism>
<dbReference type="AlphaFoldDB" id="A0A645JBZ6"/>
<dbReference type="CDD" id="cd07067">
    <property type="entry name" value="HP_PGM_like"/>
    <property type="match status" value="1"/>
</dbReference>
<dbReference type="Gene3D" id="3.40.50.1240">
    <property type="entry name" value="Phosphoglycerate mutase-like"/>
    <property type="match status" value="1"/>
</dbReference>
<dbReference type="InterPro" id="IPR029033">
    <property type="entry name" value="His_PPase_superfam"/>
</dbReference>
<evidence type="ECO:0000313" key="5">
    <source>
        <dbReference type="EMBL" id="MPN57063.1"/>
    </source>
</evidence>
<evidence type="ECO:0000256" key="4">
    <source>
        <dbReference type="ARBA" id="ARBA00023235"/>
    </source>
</evidence>
<sequence>MLAEKLANIHFDVIASSPLARAYKTAETVSARHPEIPLIIMRDFAERGVGVFEGLTREEAKEQYPELFNRWCTRQLDDAPTGGETIRQFETRICSGLDELKTRYADKTVLLICHGFVSRIINKQLKGLSYEDMHGFTLNNCEVAEYEL</sequence>
<dbReference type="GO" id="GO:0006096">
    <property type="term" value="P:glycolytic process"/>
    <property type="evidence" value="ECO:0007669"/>
    <property type="project" value="UniProtKB-KW"/>
</dbReference>
<dbReference type="PANTHER" id="PTHR11931">
    <property type="entry name" value="PHOSPHOGLYCERATE MUTASE"/>
    <property type="match status" value="1"/>
</dbReference>
<evidence type="ECO:0000256" key="3">
    <source>
        <dbReference type="ARBA" id="ARBA00023152"/>
    </source>
</evidence>
<dbReference type="EC" id="5.4.2.11" evidence="2"/>
<proteinExistence type="inferred from homology"/>
<gene>
    <name evidence="5" type="primary">pspA_34</name>
    <name evidence="5" type="ORF">SDC9_204757</name>
</gene>
<dbReference type="SUPFAM" id="SSF53254">
    <property type="entry name" value="Phosphoglycerate mutase-like"/>
    <property type="match status" value="1"/>
</dbReference>
<comment type="caution">
    <text evidence="5">The sequence shown here is derived from an EMBL/GenBank/DDBJ whole genome shotgun (WGS) entry which is preliminary data.</text>
</comment>
<keyword evidence="3" id="KW-0324">Glycolysis</keyword>
<dbReference type="InterPro" id="IPR005952">
    <property type="entry name" value="Phosphogly_mut1"/>
</dbReference>
<accession>A0A645JBZ6</accession>
<evidence type="ECO:0000256" key="1">
    <source>
        <dbReference type="ARBA" id="ARBA00006717"/>
    </source>
</evidence>
<dbReference type="Pfam" id="PF00300">
    <property type="entry name" value="His_Phos_1"/>
    <property type="match status" value="1"/>
</dbReference>
<dbReference type="EMBL" id="VSSQ01128156">
    <property type="protein sequence ID" value="MPN57063.1"/>
    <property type="molecule type" value="Genomic_DNA"/>
</dbReference>
<name>A0A645JBZ6_9ZZZZ</name>
<dbReference type="GO" id="GO:0016787">
    <property type="term" value="F:hydrolase activity"/>
    <property type="evidence" value="ECO:0007669"/>
    <property type="project" value="UniProtKB-KW"/>
</dbReference>
<dbReference type="GO" id="GO:0004619">
    <property type="term" value="F:phosphoglycerate mutase activity"/>
    <property type="evidence" value="ECO:0007669"/>
    <property type="project" value="UniProtKB-EC"/>
</dbReference>
<evidence type="ECO:0000256" key="2">
    <source>
        <dbReference type="ARBA" id="ARBA00012028"/>
    </source>
</evidence>
<protein>
    <recommendedName>
        <fullName evidence="2">phosphoglycerate mutase (2,3-diphosphoglycerate-dependent)</fullName>
        <ecNumber evidence="2">5.4.2.11</ecNumber>
    </recommendedName>
</protein>
<comment type="similarity">
    <text evidence="1">Belongs to the phosphoglycerate mutase family. BPG-dependent PGAM subfamily.</text>
</comment>
<keyword evidence="5" id="KW-0378">Hydrolase</keyword>
<keyword evidence="4" id="KW-0413">Isomerase</keyword>
<reference evidence="5" key="1">
    <citation type="submission" date="2019-08" db="EMBL/GenBank/DDBJ databases">
        <authorList>
            <person name="Kucharzyk K."/>
            <person name="Murdoch R.W."/>
            <person name="Higgins S."/>
            <person name="Loffler F."/>
        </authorList>
    </citation>
    <scope>NUCLEOTIDE SEQUENCE</scope>
</reference>
<dbReference type="InterPro" id="IPR013078">
    <property type="entry name" value="His_Pase_superF_clade-1"/>
</dbReference>